<reference evidence="2" key="1">
    <citation type="submission" date="2018-05" db="EMBL/GenBank/DDBJ databases">
        <authorList>
            <person name="Lanie J.A."/>
            <person name="Ng W.-L."/>
            <person name="Kazmierczak K.M."/>
            <person name="Andrzejewski T.M."/>
            <person name="Davidsen T.M."/>
            <person name="Wayne K.J."/>
            <person name="Tettelin H."/>
            <person name="Glass J.I."/>
            <person name="Rusch D."/>
            <person name="Podicherti R."/>
            <person name="Tsui H.-C.T."/>
            <person name="Winkler M.E."/>
        </authorList>
    </citation>
    <scope>NUCLEOTIDE SEQUENCE</scope>
</reference>
<protein>
    <submittedName>
        <fullName evidence="2">Uncharacterized protein</fullName>
    </submittedName>
</protein>
<proteinExistence type="predicted"/>
<feature type="region of interest" description="Disordered" evidence="1">
    <location>
        <begin position="204"/>
        <end position="246"/>
    </location>
</feature>
<accession>A0A381QBI0</accession>
<feature type="compositionally biased region" description="Acidic residues" evidence="1">
    <location>
        <begin position="216"/>
        <end position="233"/>
    </location>
</feature>
<dbReference type="AlphaFoldDB" id="A0A381QBI0"/>
<evidence type="ECO:0000313" key="2">
    <source>
        <dbReference type="EMBL" id="SUZ75417.1"/>
    </source>
</evidence>
<dbReference type="EMBL" id="UINC01001244">
    <property type="protein sequence ID" value="SUZ75417.1"/>
    <property type="molecule type" value="Genomic_DNA"/>
</dbReference>
<name>A0A381QBI0_9ZZZZ</name>
<organism evidence="2">
    <name type="scientific">marine metagenome</name>
    <dbReference type="NCBI Taxonomy" id="408172"/>
    <lineage>
        <taxon>unclassified sequences</taxon>
        <taxon>metagenomes</taxon>
        <taxon>ecological metagenomes</taxon>
    </lineage>
</organism>
<gene>
    <name evidence="2" type="ORF">METZ01_LOCUS28271</name>
</gene>
<sequence length="246" mass="27163">MAEELGRIQRPPASQYDGRRKLLLVPLIYGPQADDPAGVEALQNYWEQMLTQVAALETALGGLQHIYHESLTVGGDEGLEQLGAADQRSHGFITGKTQSGAVLEATEDMDVLLETLDLQRCMMIPLASSSVGSRLQEWHADSNRQRYEHIANQIDSTLGENETGLLLISERHQVQFPADVEVFYVSPPALDEYRRWLHNWMEQQQNSAAREAASGDGEDTEEDDETSVGEESVDQGGAAEQPESAQ</sequence>
<evidence type="ECO:0000256" key="1">
    <source>
        <dbReference type="SAM" id="MobiDB-lite"/>
    </source>
</evidence>